<dbReference type="RefSeq" id="WP_015505012.1">
    <property type="nucleotide sequence ID" value="NC_020913.1"/>
</dbReference>
<organism evidence="2 3">
    <name type="scientific">Methanomethylophilus alvi (strain Mx1201)</name>
    <dbReference type="NCBI Taxonomy" id="1236689"/>
    <lineage>
        <taxon>Archaea</taxon>
        <taxon>Methanobacteriati</taxon>
        <taxon>Thermoplasmatota</taxon>
        <taxon>Thermoplasmata</taxon>
        <taxon>Methanomassiliicoccales</taxon>
        <taxon>Methanomethylophilaceae</taxon>
        <taxon>Methanomethylophilus</taxon>
    </lineage>
</organism>
<accession>M9SER0</accession>
<keyword evidence="3" id="KW-1185">Reference proteome</keyword>
<dbReference type="EMBL" id="CP004049">
    <property type="protein sequence ID" value="AGI85865.1"/>
    <property type="molecule type" value="Genomic_DNA"/>
</dbReference>
<gene>
    <name evidence="2" type="ORF">MMALV_11320</name>
</gene>
<feature type="transmembrane region" description="Helical" evidence="1">
    <location>
        <begin position="20"/>
        <end position="41"/>
    </location>
</feature>
<protein>
    <submittedName>
        <fullName evidence="2">Uncharacterized protein</fullName>
    </submittedName>
</protein>
<evidence type="ECO:0000313" key="2">
    <source>
        <dbReference type="EMBL" id="AGI85865.1"/>
    </source>
</evidence>
<dbReference type="AlphaFoldDB" id="M9SER0"/>
<dbReference type="HOGENOM" id="CLU_3210579_0_0_2"/>
<evidence type="ECO:0000313" key="3">
    <source>
        <dbReference type="Proteomes" id="UP000012672"/>
    </source>
</evidence>
<dbReference type="Proteomes" id="UP000012672">
    <property type="component" value="Chromosome"/>
</dbReference>
<reference evidence="2 3" key="1">
    <citation type="journal article" date="2012" name="J. Bacteriol.">
        <title>Genome sequence of 'Candidatus Methanomethylophilus alvus' Mx1201, a methanogenic archaeon from the human gut belonging to a seventh order of methanogens.</title>
        <authorList>
            <person name="Borrel G."/>
            <person name="Harris H.M."/>
            <person name="Tottey W."/>
            <person name="Mihajlovski A."/>
            <person name="Parisot N."/>
            <person name="Peyretaillade E."/>
            <person name="Peyret P."/>
            <person name="Gribaldo S."/>
            <person name="O'Toole P.W."/>
            <person name="Brugere J.F."/>
        </authorList>
    </citation>
    <scope>NUCLEOTIDE SEQUENCE [LARGE SCALE GENOMIC DNA]</scope>
    <source>
        <strain evidence="2 3">Mx1201</strain>
    </source>
</reference>
<dbReference type="KEGG" id="max:MMALV_11320"/>
<dbReference type="GeneID" id="79719240"/>
<dbReference type="InParanoid" id="M9SER0"/>
<keyword evidence="1" id="KW-1133">Transmembrane helix</keyword>
<keyword evidence="1" id="KW-0472">Membrane</keyword>
<evidence type="ECO:0000256" key="1">
    <source>
        <dbReference type="SAM" id="Phobius"/>
    </source>
</evidence>
<name>M9SER0_METAX</name>
<keyword evidence="1" id="KW-0812">Transmembrane</keyword>
<proteinExistence type="predicted"/>
<sequence>MNDWSGYADYFTNGIPAGDIISSVFIVGLCALGVIVARWMYNQL</sequence>